<feature type="transmembrane region" description="Helical" evidence="1">
    <location>
        <begin position="64"/>
        <end position="83"/>
    </location>
</feature>
<organism evidence="2 3">
    <name type="scientific">Parablautia muri</name>
    <dbReference type="NCBI Taxonomy" id="2320879"/>
    <lineage>
        <taxon>Bacteria</taxon>
        <taxon>Bacillati</taxon>
        <taxon>Bacillota</taxon>
        <taxon>Clostridia</taxon>
        <taxon>Lachnospirales</taxon>
        <taxon>Lachnospiraceae</taxon>
        <taxon>Parablautia</taxon>
    </lineage>
</organism>
<keyword evidence="1" id="KW-0812">Transmembrane</keyword>
<dbReference type="Proteomes" id="UP001154420">
    <property type="component" value="Unassembled WGS sequence"/>
</dbReference>
<evidence type="ECO:0000313" key="2">
    <source>
        <dbReference type="EMBL" id="NBJ94918.1"/>
    </source>
</evidence>
<keyword evidence="3" id="KW-1185">Reference proteome</keyword>
<dbReference type="AlphaFoldDB" id="A0A9X5BJK6"/>
<evidence type="ECO:0000256" key="1">
    <source>
        <dbReference type="SAM" id="Phobius"/>
    </source>
</evidence>
<name>A0A9X5BJK6_9FIRM</name>
<dbReference type="OrthoDB" id="9801300at2"/>
<evidence type="ECO:0000313" key="3">
    <source>
        <dbReference type="Proteomes" id="UP001154420"/>
    </source>
</evidence>
<proteinExistence type="predicted"/>
<keyword evidence="1" id="KW-1133">Transmembrane helix</keyword>
<sequence length="152" mass="17755">MKEYPTDEELELLISQLEKQELYAPRHLKEEILKQAFPEQTVEALPKSGGGERAVQLFTYRLKIIAGMAAAIFMLAVLPSLGWESRYETGWEREDQNGQKMEIAREMRDKQDDMEKDENTDLSVNLNYILNENMRKTSERMNSFVGQINFFK</sequence>
<accession>A0A9X5BJK6</accession>
<dbReference type="RefSeq" id="WP_160561892.1">
    <property type="nucleotide sequence ID" value="NZ_QZDT01000056.1"/>
</dbReference>
<gene>
    <name evidence="2" type="ORF">D5281_20665</name>
</gene>
<protein>
    <submittedName>
        <fullName evidence="2">Uncharacterized protein</fullName>
    </submittedName>
</protein>
<comment type="caution">
    <text evidence="2">The sequence shown here is derived from an EMBL/GenBank/DDBJ whole genome shotgun (WGS) entry which is preliminary data.</text>
</comment>
<keyword evidence="1" id="KW-0472">Membrane</keyword>
<reference evidence="2" key="1">
    <citation type="submission" date="2018-09" db="EMBL/GenBank/DDBJ databases">
        <title>Murine metabolic-syndrome-specific gut microbial biobank.</title>
        <authorList>
            <person name="Liu C."/>
        </authorList>
    </citation>
    <scope>NUCLEOTIDE SEQUENCE</scope>
    <source>
        <strain evidence="2">D42-62</strain>
    </source>
</reference>
<dbReference type="EMBL" id="QZDT01000056">
    <property type="protein sequence ID" value="NBJ94918.1"/>
    <property type="molecule type" value="Genomic_DNA"/>
</dbReference>